<evidence type="ECO:0000313" key="3">
    <source>
        <dbReference type="EMBL" id="KAA9381698.1"/>
    </source>
</evidence>
<evidence type="ECO:0000256" key="2">
    <source>
        <dbReference type="SAM" id="Phobius"/>
    </source>
</evidence>
<protein>
    <recommendedName>
        <fullName evidence="5">RNA polymerase sigma factor 70 region 4 type 2 domain-containing protein</fullName>
    </recommendedName>
</protein>
<organism evidence="3 4">
    <name type="scientific">Microbispora cellulosiformans</name>
    <dbReference type="NCBI Taxonomy" id="2614688"/>
    <lineage>
        <taxon>Bacteria</taxon>
        <taxon>Bacillati</taxon>
        <taxon>Actinomycetota</taxon>
        <taxon>Actinomycetes</taxon>
        <taxon>Streptosporangiales</taxon>
        <taxon>Streptosporangiaceae</taxon>
        <taxon>Microbispora</taxon>
    </lineage>
</organism>
<proteinExistence type="predicted"/>
<comment type="caution">
    <text evidence="3">The sequence shown here is derived from an EMBL/GenBank/DDBJ whole genome shotgun (WGS) entry which is preliminary data.</text>
</comment>
<evidence type="ECO:0008006" key="5">
    <source>
        <dbReference type="Google" id="ProtNLM"/>
    </source>
</evidence>
<accession>A0A5J5KCZ2</accession>
<dbReference type="EMBL" id="VYTZ01000001">
    <property type="protein sequence ID" value="KAA9381698.1"/>
    <property type="molecule type" value="Genomic_DNA"/>
</dbReference>
<dbReference type="Proteomes" id="UP000327011">
    <property type="component" value="Unassembled WGS sequence"/>
</dbReference>
<dbReference type="SUPFAM" id="SSF82171">
    <property type="entry name" value="DPP6 N-terminal domain-like"/>
    <property type="match status" value="1"/>
</dbReference>
<dbReference type="AlphaFoldDB" id="A0A5J5KCZ2"/>
<evidence type="ECO:0000313" key="4">
    <source>
        <dbReference type="Proteomes" id="UP000327011"/>
    </source>
</evidence>
<keyword evidence="2" id="KW-0472">Membrane</keyword>
<evidence type="ECO:0000256" key="1">
    <source>
        <dbReference type="SAM" id="MobiDB-lite"/>
    </source>
</evidence>
<dbReference type="RefSeq" id="WP_150930612.1">
    <property type="nucleotide sequence ID" value="NZ_VYTZ01000001.1"/>
</dbReference>
<reference evidence="3 4" key="1">
    <citation type="submission" date="2019-09" db="EMBL/GenBank/DDBJ databases">
        <title>Screening of Novel Bioactive Compounds from Soil-Associated.</title>
        <authorList>
            <person name="Gong X."/>
        </authorList>
    </citation>
    <scope>NUCLEOTIDE SEQUENCE [LARGE SCALE GENOMIC DNA]</scope>
    <source>
        <strain evidence="3 4">Gxj-6</strain>
    </source>
</reference>
<feature type="transmembrane region" description="Helical" evidence="2">
    <location>
        <begin position="327"/>
        <end position="348"/>
    </location>
</feature>
<name>A0A5J5KCZ2_9ACTN</name>
<feature type="region of interest" description="Disordered" evidence="1">
    <location>
        <begin position="155"/>
        <end position="229"/>
    </location>
</feature>
<gene>
    <name evidence="3" type="ORF">F5972_02415</name>
</gene>
<feature type="compositionally biased region" description="Low complexity" evidence="1">
    <location>
        <begin position="155"/>
        <end position="169"/>
    </location>
</feature>
<feature type="compositionally biased region" description="Low complexity" evidence="1">
    <location>
        <begin position="176"/>
        <end position="191"/>
    </location>
</feature>
<feature type="compositionally biased region" description="Low complexity" evidence="1">
    <location>
        <begin position="203"/>
        <end position="229"/>
    </location>
</feature>
<keyword evidence="4" id="KW-1185">Reference proteome</keyword>
<keyword evidence="2" id="KW-1133">Transmembrane helix</keyword>
<sequence>MRDLPGFDAFAADHVRPLARTALSLTGEPEAARALVVTALSAVAARWGTTCWSFPAQATHKALYWAYLERPRPGAAGGRGTHPSRTPGTDAAALAEALTALPPGRRALVVACFHDGHTTWQAAGLCRMDARTANTETVLAIAELRDRLPASFVAGTAPDTTAGTAPETGVGTASDTTGGTVPGTTAGTAPGSEPTRPSPSPWASPSGPAGPAPSSWGSPSEAGRAPEPAAAAPISFATPAAAAPGSFAAPAGRTPPYHAAPFSASPAIAPVSPAGGTGAGDHGDGPWEAALRRELAALSAGMPALDPVPLAAEAARAGRRHRTRRRAVVTAVSVTLGALVVVSLAFGVTSLAGRVERAVGDGTPGASGSPDVSAAIPGTLRAPLPAPVRFAYQGSCTDDDWDAFAEKFANGCDQWRLVTTTGEQWRVPDVALDPGGHWNPSLLAISQDGNRVAYYGETSPDFMVLDRRRARAERSGMFPLNEDVSPQDAHLVISPRGRWMAADFGAGARAPLPRVQSLTGYRVAVLPRRMRILAVGDDGTVTGTATWDTNTIPGRLATTVLLRVRPNGRTLSSAPIDPALFESGVAVSPDGRAVAVAAERAHPGDDDHGQVVTLDSATGRVLTRREAALPPDAHVTVVCGWASEHEVIVEARQPDDEDEEEYSVHAVDVRTGASRPIALDEAGGVPDLWVPGTLH</sequence>
<keyword evidence="2" id="KW-0812">Transmembrane</keyword>
<dbReference type="Gene3D" id="2.120.10.60">
    <property type="entry name" value="Tricorn protease N-terminal domain"/>
    <property type="match status" value="1"/>
</dbReference>